<feature type="compositionally biased region" description="Polar residues" evidence="1">
    <location>
        <begin position="225"/>
        <end position="241"/>
    </location>
</feature>
<feature type="region of interest" description="Disordered" evidence="1">
    <location>
        <begin position="281"/>
        <end position="526"/>
    </location>
</feature>
<feature type="compositionally biased region" description="Low complexity" evidence="1">
    <location>
        <begin position="413"/>
        <end position="431"/>
    </location>
</feature>
<name>A0A0L0URI5_9BASI</name>
<feature type="compositionally biased region" description="Low complexity" evidence="1">
    <location>
        <begin position="1188"/>
        <end position="1200"/>
    </location>
</feature>
<feature type="compositionally biased region" description="Acidic residues" evidence="1">
    <location>
        <begin position="319"/>
        <end position="361"/>
    </location>
</feature>
<feature type="compositionally biased region" description="Basic and acidic residues" evidence="1">
    <location>
        <begin position="1"/>
        <end position="38"/>
    </location>
</feature>
<sequence>MSSPRTQEEQEEVIKRSREEQEKSEKEPRKRQKTDGTQKKKKLKGLSKKDKEETQKIIASCERQKSSRLTAACRAPLTRLEDIVKKASTATAERPSYSRSNSSTHTFNPLTTKLTEKNGKKQDQISQPPTSPIKDFSSDDEHDDQLPSLDQINTHQPINNEKQKKKEWLAKLKGKPRDENTVTTATHDNQQVIHMSESDSELDIINQPTLTKTNQTFDPLHQRLSRAQTDPTKSNTNQGNHNSKRSSTTVSKSSNLMTDLLSRSAVDSAIIRRKKETTFVGKGGRLSTHQLTTTNNNDPSDAERVNLKNILQNHNSENKDDDENDVDYEWDDLGSVDEVEDSEVDEDEEDEEEEEDGEEAEDVAKKTRIKITDDDDEDDEVENREGLKADEILMDMEKEKTQRKTNDDLKLPSMLGRSSICSSSSAFSTSKAPPARQSEGLNNSKMILAPDSTSTDHDQSLSSRDCSKHPLSPEPGDSIVLQPESNPSSPTNLLPGFNFQSPSQSPSKKKSMRNLDSPPLTGFGNLDCSSSSSLSGMMIDQSAIPGFTATLQKPMIMDHKVDDNQSGFSQFFGEDEEGETTFTHPPPLLKPNGDHGHQKANINKSLVDDEDMNEINATCVLPAVNILPEEKERDMLMMVMGDQVNNTVDEDDQPTQYVNHRGLLTQNKPNGGPPDSPLMSQDVIARTPFALRREVMNSAGGVGRFSREMEMSPTKNSGIGSSLSRVEAGKISGWKVIRSPSPELPPLLSTTIPTNAFTKVMDAQKEQANISDTFKPPPPPPFDKKGKGKQTGAGKVFLADEADESEDEYEGIRRTRQEDERSSGSESEGSILKDLVNDDESETEKDPTKLKEEQLAREELWNLHQKEKESKHNEFVQKIVDGKIRIKQARGNRKDAGGISDSDSEDDLEIEIVKANKRAQEFASKKKKRAIHLLADKHAPFFKSYEEGTNHAVDEDDLAYLQPQEEIRKTGDDDDDDDEDSYGQEEEEEQEDEDEEDDDDVLLEDIFAERPQKSKKSRPKVGSDQQVLGAEGDSEEEEGGNQNGKERVGVYSSSPIHTSSTLPFKITTTTTATNKNCRSTKDGTSLAPGNPGRDQHSDLDNLYDNLQANKVGLSERQRKVLVNELGLDGTGSNSSIGVGGKTTGDNMRNRNGSSSRTSTSMASSVTFHNQKNQKPKSKIRNLDKIDPSTSTSTSTSASTSGIRKLAKLKLPKKIG</sequence>
<proteinExistence type="predicted"/>
<feature type="compositionally biased region" description="Basic and acidic residues" evidence="1">
    <location>
        <begin position="844"/>
        <end position="853"/>
    </location>
</feature>
<feature type="compositionally biased region" description="Low complexity" evidence="1">
    <location>
        <begin position="1149"/>
        <end position="1164"/>
    </location>
</feature>
<gene>
    <name evidence="3" type="ORF">PSTG_17042</name>
</gene>
<feature type="compositionally biased region" description="Polar residues" evidence="1">
    <location>
        <begin position="97"/>
        <end position="113"/>
    </location>
</feature>
<feature type="region of interest" description="Disordered" evidence="1">
    <location>
        <begin position="225"/>
        <end position="255"/>
    </location>
</feature>
<feature type="compositionally biased region" description="Polar residues" evidence="1">
    <location>
        <begin position="483"/>
        <end position="492"/>
    </location>
</feature>
<evidence type="ECO:0000259" key="2">
    <source>
        <dbReference type="Pfam" id="PF09444"/>
    </source>
</evidence>
<evidence type="ECO:0000313" key="3">
    <source>
        <dbReference type="EMBL" id="KNE89501.1"/>
    </source>
</evidence>
<dbReference type="Pfam" id="PF09444">
    <property type="entry name" value="MRC1"/>
    <property type="match status" value="1"/>
</dbReference>
<feature type="compositionally biased region" description="Basic and acidic residues" evidence="1">
    <location>
        <begin position="383"/>
        <end position="410"/>
    </location>
</feature>
<dbReference type="EMBL" id="AJIL01000345">
    <property type="protein sequence ID" value="KNE89501.1"/>
    <property type="molecule type" value="Genomic_DNA"/>
</dbReference>
<feature type="region of interest" description="Disordered" evidence="1">
    <location>
        <begin position="770"/>
        <end position="853"/>
    </location>
</feature>
<feature type="compositionally biased region" description="Polar residues" evidence="1">
    <location>
        <begin position="287"/>
        <end position="299"/>
    </location>
</feature>
<feature type="compositionally biased region" description="Basic residues" evidence="1">
    <location>
        <begin position="1204"/>
        <end position="1215"/>
    </location>
</feature>
<feature type="compositionally biased region" description="Acidic residues" evidence="1">
    <location>
        <begin position="800"/>
        <end position="809"/>
    </location>
</feature>
<feature type="compositionally biased region" description="Basic and acidic residues" evidence="1">
    <location>
        <begin position="114"/>
        <end position="123"/>
    </location>
</feature>
<feature type="compositionally biased region" description="Acidic residues" evidence="1">
    <location>
        <begin position="972"/>
        <end position="1003"/>
    </location>
</feature>
<dbReference type="Proteomes" id="UP000054564">
    <property type="component" value="Unassembled WGS sequence"/>
</dbReference>
<reference evidence="4" key="1">
    <citation type="submission" date="2014-03" db="EMBL/GenBank/DDBJ databases">
        <title>The Genome Sequence of Puccinia striiformis f. sp. tritici PST-78.</title>
        <authorList>
            <consortium name="The Broad Institute Genome Sequencing Platform"/>
            <person name="Cuomo C."/>
            <person name="Hulbert S."/>
            <person name="Chen X."/>
            <person name="Walker B."/>
            <person name="Young S.K."/>
            <person name="Zeng Q."/>
            <person name="Gargeya S."/>
            <person name="Fitzgerald M."/>
            <person name="Haas B."/>
            <person name="Abouelleil A."/>
            <person name="Alvarado L."/>
            <person name="Arachchi H.M."/>
            <person name="Berlin A.M."/>
            <person name="Chapman S.B."/>
            <person name="Goldberg J."/>
            <person name="Griggs A."/>
            <person name="Gujja S."/>
            <person name="Hansen M."/>
            <person name="Howarth C."/>
            <person name="Imamovic A."/>
            <person name="Larimer J."/>
            <person name="McCowan C."/>
            <person name="Montmayeur A."/>
            <person name="Murphy C."/>
            <person name="Neiman D."/>
            <person name="Pearson M."/>
            <person name="Priest M."/>
            <person name="Roberts A."/>
            <person name="Saif S."/>
            <person name="Shea T."/>
            <person name="Sisk P."/>
            <person name="Sykes S."/>
            <person name="Wortman J."/>
            <person name="Nusbaum C."/>
            <person name="Birren B."/>
        </authorList>
    </citation>
    <scope>NUCLEOTIDE SEQUENCE [LARGE SCALE GENOMIC DNA]</scope>
    <source>
        <strain evidence="4">race PST-78</strain>
    </source>
</reference>
<keyword evidence="4" id="KW-1185">Reference proteome</keyword>
<dbReference type="STRING" id="1165861.A0A0L0URI5"/>
<organism evidence="3 4">
    <name type="scientific">Puccinia striiformis f. sp. tritici PST-78</name>
    <dbReference type="NCBI Taxonomy" id="1165861"/>
    <lineage>
        <taxon>Eukaryota</taxon>
        <taxon>Fungi</taxon>
        <taxon>Dikarya</taxon>
        <taxon>Basidiomycota</taxon>
        <taxon>Pucciniomycotina</taxon>
        <taxon>Pucciniomycetes</taxon>
        <taxon>Pucciniales</taxon>
        <taxon>Pucciniaceae</taxon>
        <taxon>Puccinia</taxon>
    </lineage>
</organism>
<dbReference type="InterPro" id="IPR018564">
    <property type="entry name" value="Repl_chkpnt_MRC1_dom"/>
</dbReference>
<feature type="compositionally biased region" description="Acidic residues" evidence="1">
    <location>
        <begin position="373"/>
        <end position="382"/>
    </location>
</feature>
<feature type="compositionally biased region" description="Basic and acidic residues" evidence="1">
    <location>
        <begin position="810"/>
        <end position="823"/>
    </location>
</feature>
<accession>A0A0L0URI5</accession>
<evidence type="ECO:0000256" key="1">
    <source>
        <dbReference type="SAM" id="MobiDB-lite"/>
    </source>
</evidence>
<protein>
    <recommendedName>
        <fullName evidence="2">DNA replication checkpoint mediator MRC1 domain-containing protein</fullName>
    </recommendedName>
</protein>
<feature type="domain" description="DNA replication checkpoint mediator MRC1" evidence="2">
    <location>
        <begin position="796"/>
        <end position="943"/>
    </location>
</feature>
<evidence type="ECO:0000313" key="4">
    <source>
        <dbReference type="Proteomes" id="UP000054564"/>
    </source>
</evidence>
<feature type="compositionally biased region" description="Low complexity" evidence="1">
    <location>
        <begin position="245"/>
        <end position="254"/>
    </location>
</feature>
<feature type="compositionally biased region" description="Polar residues" evidence="1">
    <location>
        <begin position="148"/>
        <end position="160"/>
    </location>
</feature>
<feature type="region of interest" description="Disordered" evidence="1">
    <location>
        <begin position="951"/>
        <end position="1100"/>
    </location>
</feature>
<feature type="compositionally biased region" description="Polar residues" evidence="1">
    <location>
        <begin position="1051"/>
        <end position="1062"/>
    </location>
</feature>
<feature type="region of interest" description="Disordered" evidence="1">
    <location>
        <begin position="1"/>
        <end position="166"/>
    </location>
</feature>
<comment type="caution">
    <text evidence="3">The sequence shown here is derived from an EMBL/GenBank/DDBJ whole genome shotgun (WGS) entry which is preliminary data.</text>
</comment>
<dbReference type="OrthoDB" id="2504954at2759"/>
<dbReference type="AlphaFoldDB" id="A0A0L0URI5"/>
<feature type="region of interest" description="Disordered" evidence="1">
    <location>
        <begin position="1132"/>
        <end position="1215"/>
    </location>
</feature>